<evidence type="ECO:0000313" key="2">
    <source>
        <dbReference type="EMBL" id="RSL17883.1"/>
    </source>
</evidence>
<accession>A0A3R9NYS7</accession>
<evidence type="ECO:0000313" key="3">
    <source>
        <dbReference type="Proteomes" id="UP000269669"/>
    </source>
</evidence>
<gene>
    <name evidence="2" type="ORF">EDE15_3432</name>
</gene>
<evidence type="ECO:0000256" key="1">
    <source>
        <dbReference type="ARBA" id="ARBA00023115"/>
    </source>
</evidence>
<reference evidence="2 3" key="1">
    <citation type="submission" date="2018-12" db="EMBL/GenBank/DDBJ databases">
        <title>Sequencing of bacterial isolates from soil warming experiment in Harvard Forest, Massachusetts, USA.</title>
        <authorList>
            <person name="Deangelis K."/>
        </authorList>
    </citation>
    <scope>NUCLEOTIDE SEQUENCE [LARGE SCALE GENOMIC DNA]</scope>
    <source>
        <strain evidence="2 3">EB153</strain>
    </source>
</reference>
<dbReference type="EMBL" id="RSDW01000001">
    <property type="protein sequence ID" value="RSL17883.1"/>
    <property type="molecule type" value="Genomic_DNA"/>
</dbReference>
<name>A0A3R9NYS7_9BACT</name>
<organism evidence="2 3">
    <name type="scientific">Edaphobacter aggregans</name>
    <dbReference type="NCBI Taxonomy" id="570835"/>
    <lineage>
        <taxon>Bacteria</taxon>
        <taxon>Pseudomonadati</taxon>
        <taxon>Acidobacteriota</taxon>
        <taxon>Terriglobia</taxon>
        <taxon>Terriglobales</taxon>
        <taxon>Acidobacteriaceae</taxon>
        <taxon>Edaphobacter</taxon>
    </lineage>
</organism>
<dbReference type="PANTHER" id="PTHR43317">
    <property type="entry name" value="THERMOSPERMINE SYNTHASE ACAULIS5"/>
    <property type="match status" value="1"/>
</dbReference>
<dbReference type="GO" id="GO:0006596">
    <property type="term" value="P:polyamine biosynthetic process"/>
    <property type="evidence" value="ECO:0007669"/>
    <property type="project" value="UniProtKB-KW"/>
</dbReference>
<dbReference type="CDD" id="cd02440">
    <property type="entry name" value="AdoMet_MTases"/>
    <property type="match status" value="1"/>
</dbReference>
<dbReference type="PANTHER" id="PTHR43317:SF1">
    <property type="entry name" value="THERMOSPERMINE SYNTHASE ACAULIS5"/>
    <property type="match status" value="1"/>
</dbReference>
<keyword evidence="1" id="KW-0620">Polyamine biosynthesis</keyword>
<dbReference type="AlphaFoldDB" id="A0A3R9NYS7"/>
<dbReference type="RefSeq" id="WP_185827209.1">
    <property type="nucleotide sequence ID" value="NZ_RSDW01000001.1"/>
</dbReference>
<dbReference type="Gene3D" id="3.40.50.150">
    <property type="entry name" value="Vaccinia Virus protein VP39"/>
    <property type="match status" value="1"/>
</dbReference>
<comment type="caution">
    <text evidence="2">The sequence shown here is derived from an EMBL/GenBank/DDBJ whole genome shotgun (WGS) entry which is preliminary data.</text>
</comment>
<dbReference type="Pfam" id="PF01564">
    <property type="entry name" value="Spermine_synth"/>
    <property type="match status" value="1"/>
</dbReference>
<sequence>MAAVFAIGLVLITRSFETQFPKRATLRDHTATTMAVGDGFGRDLRVNGQGMTGLTPITKDDGPPAVASLDHPPETGLVVCFGMGTTFRSMRSWNIQTTAVELVPSVPKLFWYFHSDAAQLLSSPASHIEIDDGRRFLERTTQKYDVIAIDPPPPLESAGSSLLYSREFYSTIKQRLKPGGILQQWLPPAEPEVQAAVARALQESFPYVRVFVSVTGEGLHFLASDAAFRRRSAEELVQQMPTTAAKDMVEWGPYTTPSRQFAAILDTEFPLNRLLTASPRTLAMQDDRPVNEYFLLRRLRKALRTTSGKIP</sequence>
<keyword evidence="3" id="KW-1185">Reference proteome</keyword>
<proteinExistence type="predicted"/>
<protein>
    <submittedName>
        <fullName evidence="2">Spermine/spermidine synthase</fullName>
    </submittedName>
</protein>
<dbReference type="SUPFAM" id="SSF53335">
    <property type="entry name" value="S-adenosyl-L-methionine-dependent methyltransferases"/>
    <property type="match status" value="1"/>
</dbReference>
<dbReference type="InterPro" id="IPR029063">
    <property type="entry name" value="SAM-dependent_MTases_sf"/>
</dbReference>
<dbReference type="Proteomes" id="UP000269669">
    <property type="component" value="Unassembled WGS sequence"/>
</dbReference>